<reference evidence="1 2" key="1">
    <citation type="journal article" date="2019" name="Nat. Ecol. Evol.">
        <title>Megaphylogeny resolves global patterns of mushroom evolution.</title>
        <authorList>
            <person name="Varga T."/>
            <person name="Krizsan K."/>
            <person name="Foldi C."/>
            <person name="Dima B."/>
            <person name="Sanchez-Garcia M."/>
            <person name="Sanchez-Ramirez S."/>
            <person name="Szollosi G.J."/>
            <person name="Szarkandi J.G."/>
            <person name="Papp V."/>
            <person name="Albert L."/>
            <person name="Andreopoulos W."/>
            <person name="Angelini C."/>
            <person name="Antonin V."/>
            <person name="Barry K.W."/>
            <person name="Bougher N.L."/>
            <person name="Buchanan P."/>
            <person name="Buyck B."/>
            <person name="Bense V."/>
            <person name="Catcheside P."/>
            <person name="Chovatia M."/>
            <person name="Cooper J."/>
            <person name="Damon W."/>
            <person name="Desjardin D."/>
            <person name="Finy P."/>
            <person name="Geml J."/>
            <person name="Haridas S."/>
            <person name="Hughes K."/>
            <person name="Justo A."/>
            <person name="Karasinski D."/>
            <person name="Kautmanova I."/>
            <person name="Kiss B."/>
            <person name="Kocsube S."/>
            <person name="Kotiranta H."/>
            <person name="LaButti K.M."/>
            <person name="Lechner B.E."/>
            <person name="Liimatainen K."/>
            <person name="Lipzen A."/>
            <person name="Lukacs Z."/>
            <person name="Mihaltcheva S."/>
            <person name="Morgado L.N."/>
            <person name="Niskanen T."/>
            <person name="Noordeloos M.E."/>
            <person name="Ohm R.A."/>
            <person name="Ortiz-Santana B."/>
            <person name="Ovrebo C."/>
            <person name="Racz N."/>
            <person name="Riley R."/>
            <person name="Savchenko A."/>
            <person name="Shiryaev A."/>
            <person name="Soop K."/>
            <person name="Spirin V."/>
            <person name="Szebenyi C."/>
            <person name="Tomsovsky M."/>
            <person name="Tulloss R.E."/>
            <person name="Uehling J."/>
            <person name="Grigoriev I.V."/>
            <person name="Vagvolgyi C."/>
            <person name="Papp T."/>
            <person name="Martin F.M."/>
            <person name="Miettinen O."/>
            <person name="Hibbett D.S."/>
            <person name="Nagy L.G."/>
        </authorList>
    </citation>
    <scope>NUCLEOTIDE SEQUENCE [LARGE SCALE GENOMIC DNA]</scope>
    <source>
        <strain evidence="1 2">CBS 166.37</strain>
    </source>
</reference>
<protein>
    <submittedName>
        <fullName evidence="1">Uncharacterized protein</fullName>
    </submittedName>
</protein>
<gene>
    <name evidence="1" type="ORF">BDQ12DRAFT_720117</name>
</gene>
<dbReference type="Proteomes" id="UP000308652">
    <property type="component" value="Unassembled WGS sequence"/>
</dbReference>
<dbReference type="AlphaFoldDB" id="A0A5C3MBU5"/>
<name>A0A5C3MBU5_9AGAR</name>
<sequence>MSNIPTAFASFPLLNGVQTMHVLLLTVMHAHPAWVFGYHPYQLVSNVKLIGHPATSSTLKPLPYSLPSTGFMFNTLHAQPSLNPILLTAVDFTLNVTSRKFMPTF</sequence>
<evidence type="ECO:0000313" key="2">
    <source>
        <dbReference type="Proteomes" id="UP000308652"/>
    </source>
</evidence>
<accession>A0A5C3MBU5</accession>
<keyword evidence="2" id="KW-1185">Reference proteome</keyword>
<organism evidence="1 2">
    <name type="scientific">Crucibulum laeve</name>
    <dbReference type="NCBI Taxonomy" id="68775"/>
    <lineage>
        <taxon>Eukaryota</taxon>
        <taxon>Fungi</taxon>
        <taxon>Dikarya</taxon>
        <taxon>Basidiomycota</taxon>
        <taxon>Agaricomycotina</taxon>
        <taxon>Agaricomycetes</taxon>
        <taxon>Agaricomycetidae</taxon>
        <taxon>Agaricales</taxon>
        <taxon>Agaricineae</taxon>
        <taxon>Nidulariaceae</taxon>
        <taxon>Crucibulum</taxon>
    </lineage>
</organism>
<dbReference type="EMBL" id="ML213593">
    <property type="protein sequence ID" value="TFK42115.1"/>
    <property type="molecule type" value="Genomic_DNA"/>
</dbReference>
<proteinExistence type="predicted"/>
<evidence type="ECO:0000313" key="1">
    <source>
        <dbReference type="EMBL" id="TFK42115.1"/>
    </source>
</evidence>